<feature type="transmembrane region" description="Helical" evidence="10">
    <location>
        <begin position="359"/>
        <end position="378"/>
    </location>
</feature>
<sequence length="559" mass="61531">MNSNTTSNPMEIESLETNQERETNAPEVWEEEEEDEATKKDDGSTRFLKVFAVIAGWGSTFFGVDTSVIGGAALYVQPDLSISPLQWSWITSVPLLAACFGLGTSIPLCYHIGRKYVVLLAAVLYLAGATMSAAADSMVVLLVGRIILGLGMGLEAMVIPIYLAELVPKQHRGGHLNIFNSLQTFGGFIAAIIDGIFQNVSGGWRYMLGSGVIGPALQLVFALFIPESPRWYIQKGRIADAERSWKRIRKDMPKTRKEFLELKENVENEMKEAKGAMQVVTEILTVPRIRATFVIGALISLAQQWNGATAIAYYLPTLISQMGVSVKNSVYADIPIYFYNSCCTLPSFFLFDRFGRRPVLLATMPILIIGLIISGCSLQASTVASRAGGFFVGLALYYIGYQIGVSPLAWAINGEIYELHVRNWGMSWGAAILLGSAFSVSYTFTRQVRAFTKTGVFGLYAGFTLIFWFILIILMPETNGRTLEDIRNIFDEGLIGLAKYNWSQTKTWIRTKLGKQHVAVDSSKESDELASSISPTKKQEKASAKEDSALAAIQQSAQE</sequence>
<dbReference type="AlphaFoldDB" id="A0AAV9I7D7"/>
<dbReference type="InterPro" id="IPR050814">
    <property type="entry name" value="Myo-inositol_Transporter"/>
</dbReference>
<dbReference type="InterPro" id="IPR003663">
    <property type="entry name" value="Sugar/inositol_transpt"/>
</dbReference>
<keyword evidence="8" id="KW-0175">Coiled coil</keyword>
<evidence type="ECO:0000313" key="13">
    <source>
        <dbReference type="Proteomes" id="UP001300502"/>
    </source>
</evidence>
<feature type="transmembrane region" description="Helical" evidence="10">
    <location>
        <begin position="87"/>
        <end position="109"/>
    </location>
</feature>
<feature type="region of interest" description="Disordered" evidence="9">
    <location>
        <begin position="1"/>
        <end position="41"/>
    </location>
</feature>
<keyword evidence="3 7" id="KW-0813">Transport</keyword>
<comment type="similarity">
    <text evidence="2 7">Belongs to the major facilitator superfamily. Sugar transporter (TC 2.A.1.1) family.</text>
</comment>
<evidence type="ECO:0000256" key="3">
    <source>
        <dbReference type="ARBA" id="ARBA00022448"/>
    </source>
</evidence>
<keyword evidence="13" id="KW-1185">Reference proteome</keyword>
<comment type="caution">
    <text evidence="12">The sequence shown here is derived from an EMBL/GenBank/DDBJ whole genome shotgun (WGS) entry which is preliminary data.</text>
</comment>
<evidence type="ECO:0000313" key="12">
    <source>
        <dbReference type="EMBL" id="KAK4523433.1"/>
    </source>
</evidence>
<evidence type="ECO:0000256" key="6">
    <source>
        <dbReference type="ARBA" id="ARBA00023136"/>
    </source>
</evidence>
<evidence type="ECO:0000256" key="10">
    <source>
        <dbReference type="SAM" id="Phobius"/>
    </source>
</evidence>
<feature type="transmembrane region" description="Helical" evidence="10">
    <location>
        <begin position="116"/>
        <end position="135"/>
    </location>
</feature>
<keyword evidence="6 10" id="KW-0472">Membrane</keyword>
<dbReference type="Gene3D" id="1.20.1250.20">
    <property type="entry name" value="MFS general substrate transporter like domains"/>
    <property type="match status" value="1"/>
</dbReference>
<dbReference type="PROSITE" id="PS00217">
    <property type="entry name" value="SUGAR_TRANSPORT_2"/>
    <property type="match status" value="1"/>
</dbReference>
<evidence type="ECO:0000256" key="2">
    <source>
        <dbReference type="ARBA" id="ARBA00010992"/>
    </source>
</evidence>
<evidence type="ECO:0000256" key="4">
    <source>
        <dbReference type="ARBA" id="ARBA00022692"/>
    </source>
</evidence>
<dbReference type="GO" id="GO:0022857">
    <property type="term" value="F:transmembrane transporter activity"/>
    <property type="evidence" value="ECO:0007669"/>
    <property type="project" value="InterPro"/>
</dbReference>
<feature type="transmembrane region" description="Helical" evidence="10">
    <location>
        <begin position="424"/>
        <end position="444"/>
    </location>
</feature>
<accession>A0AAV9I7D7</accession>
<dbReference type="Pfam" id="PF00083">
    <property type="entry name" value="Sugar_tr"/>
    <property type="match status" value="1"/>
</dbReference>
<reference evidence="12 13" key="1">
    <citation type="submission" date="2022-07" db="EMBL/GenBank/DDBJ databases">
        <title>Genome-wide signatures of adaptation to extreme environments.</title>
        <authorList>
            <person name="Cho C.H."/>
            <person name="Yoon H.S."/>
        </authorList>
    </citation>
    <scope>NUCLEOTIDE SEQUENCE [LARGE SCALE GENOMIC DNA]</scope>
    <source>
        <strain evidence="12 13">108.79 E11</strain>
    </source>
</reference>
<evidence type="ECO:0000256" key="8">
    <source>
        <dbReference type="SAM" id="Coils"/>
    </source>
</evidence>
<feature type="transmembrane region" description="Helical" evidence="10">
    <location>
        <begin position="176"/>
        <end position="197"/>
    </location>
</feature>
<feature type="transmembrane region" description="Helical" evidence="10">
    <location>
        <begin position="203"/>
        <end position="225"/>
    </location>
</feature>
<dbReference type="NCBIfam" id="TIGR00879">
    <property type="entry name" value="SP"/>
    <property type="match status" value="1"/>
</dbReference>
<comment type="subcellular location">
    <subcellularLocation>
        <location evidence="1">Membrane</location>
        <topology evidence="1">Multi-pass membrane protein</topology>
    </subcellularLocation>
</comment>
<protein>
    <recommendedName>
        <fullName evidence="11">Major facilitator superfamily (MFS) profile domain-containing protein</fullName>
    </recommendedName>
</protein>
<dbReference type="InterPro" id="IPR005828">
    <property type="entry name" value="MFS_sugar_transport-like"/>
</dbReference>
<feature type="transmembrane region" description="Helical" evidence="10">
    <location>
        <begin position="293"/>
        <end position="315"/>
    </location>
</feature>
<dbReference type="EMBL" id="JANCYU010000015">
    <property type="protein sequence ID" value="KAK4523433.1"/>
    <property type="molecule type" value="Genomic_DNA"/>
</dbReference>
<proteinExistence type="inferred from homology"/>
<evidence type="ECO:0000256" key="7">
    <source>
        <dbReference type="RuleBase" id="RU003346"/>
    </source>
</evidence>
<dbReference type="InterPro" id="IPR020846">
    <property type="entry name" value="MFS_dom"/>
</dbReference>
<feature type="region of interest" description="Disordered" evidence="9">
    <location>
        <begin position="521"/>
        <end position="559"/>
    </location>
</feature>
<dbReference type="GO" id="GO:0016020">
    <property type="term" value="C:membrane"/>
    <property type="evidence" value="ECO:0007669"/>
    <property type="project" value="UniProtKB-SubCell"/>
</dbReference>
<dbReference type="InterPro" id="IPR005829">
    <property type="entry name" value="Sugar_transporter_CS"/>
</dbReference>
<feature type="transmembrane region" description="Helical" evidence="10">
    <location>
        <begin position="456"/>
        <end position="475"/>
    </location>
</feature>
<keyword evidence="5 10" id="KW-1133">Transmembrane helix</keyword>
<dbReference type="PROSITE" id="PS50850">
    <property type="entry name" value="MFS"/>
    <property type="match status" value="1"/>
</dbReference>
<name>A0AAV9I7D7_9RHOD</name>
<dbReference type="SUPFAM" id="SSF103473">
    <property type="entry name" value="MFS general substrate transporter"/>
    <property type="match status" value="1"/>
</dbReference>
<feature type="domain" description="Major facilitator superfamily (MFS) profile" evidence="11">
    <location>
        <begin position="51"/>
        <end position="479"/>
    </location>
</feature>
<feature type="transmembrane region" description="Helical" evidence="10">
    <location>
        <begin position="141"/>
        <end position="164"/>
    </location>
</feature>
<feature type="compositionally biased region" description="Basic and acidic residues" evidence="9">
    <location>
        <begin position="537"/>
        <end position="548"/>
    </location>
</feature>
<gene>
    <name evidence="12" type="ORF">GAYE_PCTG60G1329</name>
</gene>
<feature type="transmembrane region" description="Helical" evidence="10">
    <location>
        <begin position="50"/>
        <end position="75"/>
    </location>
</feature>
<dbReference type="PRINTS" id="PR00171">
    <property type="entry name" value="SUGRTRNSPORT"/>
</dbReference>
<dbReference type="Proteomes" id="UP001300502">
    <property type="component" value="Unassembled WGS sequence"/>
</dbReference>
<feature type="coiled-coil region" evidence="8">
    <location>
        <begin position="256"/>
        <end position="283"/>
    </location>
</feature>
<keyword evidence="4 10" id="KW-0812">Transmembrane</keyword>
<evidence type="ECO:0000256" key="1">
    <source>
        <dbReference type="ARBA" id="ARBA00004141"/>
    </source>
</evidence>
<dbReference type="InterPro" id="IPR036259">
    <property type="entry name" value="MFS_trans_sf"/>
</dbReference>
<evidence type="ECO:0000259" key="11">
    <source>
        <dbReference type="PROSITE" id="PS50850"/>
    </source>
</evidence>
<evidence type="ECO:0000256" key="9">
    <source>
        <dbReference type="SAM" id="MobiDB-lite"/>
    </source>
</evidence>
<dbReference type="PANTHER" id="PTHR48020:SF12">
    <property type="entry name" value="PROTON MYO-INOSITOL COTRANSPORTER"/>
    <property type="match status" value="1"/>
</dbReference>
<dbReference type="PANTHER" id="PTHR48020">
    <property type="entry name" value="PROTON MYO-INOSITOL COTRANSPORTER"/>
    <property type="match status" value="1"/>
</dbReference>
<feature type="transmembrane region" description="Helical" evidence="10">
    <location>
        <begin position="390"/>
        <end position="412"/>
    </location>
</feature>
<organism evidence="12 13">
    <name type="scientific">Galdieria yellowstonensis</name>
    <dbReference type="NCBI Taxonomy" id="3028027"/>
    <lineage>
        <taxon>Eukaryota</taxon>
        <taxon>Rhodophyta</taxon>
        <taxon>Bangiophyceae</taxon>
        <taxon>Galdieriales</taxon>
        <taxon>Galdieriaceae</taxon>
        <taxon>Galdieria</taxon>
    </lineage>
</organism>
<evidence type="ECO:0000256" key="5">
    <source>
        <dbReference type="ARBA" id="ARBA00022989"/>
    </source>
</evidence>